<sequence>MGSKSLGTCIRSRNFKDSKDSVVPYQHHPHSEIWPHCLWMCLPACSPVDNPEPDPGPVAQPGVFWRPRAHNSGCAAAAAHHWGHGHHLEQPQDPNALHFK</sequence>
<proteinExistence type="predicted"/>
<keyword evidence="3" id="KW-1185">Reference proteome</keyword>
<comment type="caution">
    <text evidence="2">The sequence shown here is derived from an EMBL/GenBank/DDBJ whole genome shotgun (WGS) entry which is preliminary data.</text>
</comment>
<gene>
    <name evidence="2" type="ORF">Celaphus_00004857</name>
</gene>
<dbReference type="Proteomes" id="UP000242450">
    <property type="component" value="Chromosome 4"/>
</dbReference>
<evidence type="ECO:0000256" key="1">
    <source>
        <dbReference type="SAM" id="MobiDB-lite"/>
    </source>
</evidence>
<evidence type="ECO:0000313" key="3">
    <source>
        <dbReference type="Proteomes" id="UP000242450"/>
    </source>
</evidence>
<feature type="region of interest" description="Disordered" evidence="1">
    <location>
        <begin position="81"/>
        <end position="100"/>
    </location>
</feature>
<evidence type="ECO:0000313" key="2">
    <source>
        <dbReference type="EMBL" id="OWK15869.1"/>
    </source>
</evidence>
<reference evidence="2 3" key="1">
    <citation type="journal article" date="2018" name="Mol. Genet. Genomics">
        <title>The red deer Cervus elaphus genome CerEla1.0: sequencing, annotating, genes, and chromosomes.</title>
        <authorList>
            <person name="Bana N.A."/>
            <person name="Nyiri A."/>
            <person name="Nagy J."/>
            <person name="Frank K."/>
            <person name="Nagy T."/>
            <person name="Steger V."/>
            <person name="Schiller M."/>
            <person name="Lakatos P."/>
            <person name="Sugar L."/>
            <person name="Horn P."/>
            <person name="Barta E."/>
            <person name="Orosz L."/>
        </authorList>
    </citation>
    <scope>NUCLEOTIDE SEQUENCE [LARGE SCALE GENOMIC DNA]</scope>
    <source>
        <strain evidence="2">Hungarian</strain>
    </source>
</reference>
<organism evidence="2 3">
    <name type="scientific">Cervus elaphus hippelaphus</name>
    <name type="common">European red deer</name>
    <dbReference type="NCBI Taxonomy" id="46360"/>
    <lineage>
        <taxon>Eukaryota</taxon>
        <taxon>Metazoa</taxon>
        <taxon>Chordata</taxon>
        <taxon>Craniata</taxon>
        <taxon>Vertebrata</taxon>
        <taxon>Euteleostomi</taxon>
        <taxon>Mammalia</taxon>
        <taxon>Eutheria</taxon>
        <taxon>Laurasiatheria</taxon>
        <taxon>Artiodactyla</taxon>
        <taxon>Ruminantia</taxon>
        <taxon>Pecora</taxon>
        <taxon>Cervidae</taxon>
        <taxon>Cervinae</taxon>
        <taxon>Cervus</taxon>
    </lineage>
</organism>
<dbReference type="EMBL" id="MKHE01000004">
    <property type="protein sequence ID" value="OWK15869.1"/>
    <property type="molecule type" value="Genomic_DNA"/>
</dbReference>
<dbReference type="AlphaFoldDB" id="A0A212DCA9"/>
<accession>A0A212DCA9</accession>
<protein>
    <submittedName>
        <fullName evidence="2">Uncharacterized protein</fullName>
    </submittedName>
</protein>
<feature type="non-terminal residue" evidence="2">
    <location>
        <position position="100"/>
    </location>
</feature>
<name>A0A212DCA9_CEREH</name>